<keyword evidence="1" id="KW-0732">Signal</keyword>
<reference evidence="2 3" key="1">
    <citation type="submission" date="2020-11" db="EMBL/GenBank/DDBJ databases">
        <title>Enhanced detection system for hospital associated transmission using whole genome sequencing surveillance.</title>
        <authorList>
            <person name="Harrison L.H."/>
            <person name="Van Tyne D."/>
            <person name="Marsh J.W."/>
            <person name="Griffith M.P."/>
            <person name="Snyder D.J."/>
            <person name="Cooper V.S."/>
            <person name="Mustapha M."/>
        </authorList>
    </citation>
    <scope>NUCLEOTIDE SEQUENCE [LARGE SCALE GENOMIC DNA]</scope>
    <source>
        <strain evidence="2 3">PSA00705</strain>
    </source>
</reference>
<evidence type="ECO:0000313" key="2">
    <source>
        <dbReference type="EMBL" id="MBG6291661.1"/>
    </source>
</evidence>
<accession>A0ABS0KVR4</accession>
<feature type="chain" id="PRO_5045362207" description="DUF1311 domain-containing protein" evidence="1">
    <location>
        <begin position="20"/>
        <end position="163"/>
    </location>
</feature>
<dbReference type="PROSITE" id="PS51257">
    <property type="entry name" value="PROKAR_LIPOPROTEIN"/>
    <property type="match status" value="1"/>
</dbReference>
<keyword evidence="3" id="KW-1185">Reference proteome</keyword>
<dbReference type="Proteomes" id="UP000608450">
    <property type="component" value="Unassembled WGS sequence"/>
</dbReference>
<gene>
    <name evidence="2" type="ORF">I5I61_29745</name>
</gene>
<sequence length="163" mass="18016">MKVFIATLLSLFVSCAAVADEADAARGKMIQDGIKVCQKRGFATVGERDKCVSEFTAKANERYPTRGSEVYAKKHYAGMSKAQAEAALIELRKEWEAAPRGGYFSARRTGPASKKAIAEEGWWIQTNILGVRQSQDDPWFMECKGYQTANIVRRCPLGKGGEE</sequence>
<evidence type="ECO:0000256" key="1">
    <source>
        <dbReference type="SAM" id="SignalP"/>
    </source>
</evidence>
<organism evidence="2 3">
    <name type="scientific">Pseudomonas nitroreducens</name>
    <dbReference type="NCBI Taxonomy" id="46680"/>
    <lineage>
        <taxon>Bacteria</taxon>
        <taxon>Pseudomonadati</taxon>
        <taxon>Pseudomonadota</taxon>
        <taxon>Gammaproteobacteria</taxon>
        <taxon>Pseudomonadales</taxon>
        <taxon>Pseudomonadaceae</taxon>
        <taxon>Pseudomonas</taxon>
    </lineage>
</organism>
<dbReference type="EMBL" id="JADTFC010000130">
    <property type="protein sequence ID" value="MBG6291661.1"/>
    <property type="molecule type" value="Genomic_DNA"/>
</dbReference>
<comment type="caution">
    <text evidence="2">The sequence shown here is derived from an EMBL/GenBank/DDBJ whole genome shotgun (WGS) entry which is preliminary data.</text>
</comment>
<evidence type="ECO:0008006" key="4">
    <source>
        <dbReference type="Google" id="ProtNLM"/>
    </source>
</evidence>
<name>A0ABS0KVR4_PSENT</name>
<feature type="signal peptide" evidence="1">
    <location>
        <begin position="1"/>
        <end position="19"/>
    </location>
</feature>
<dbReference type="RefSeq" id="WP_139233737.1">
    <property type="nucleotide sequence ID" value="NZ_JADTFC010000130.1"/>
</dbReference>
<proteinExistence type="predicted"/>
<evidence type="ECO:0000313" key="3">
    <source>
        <dbReference type="Proteomes" id="UP000608450"/>
    </source>
</evidence>
<protein>
    <recommendedName>
        <fullName evidence="4">DUF1311 domain-containing protein</fullName>
    </recommendedName>
</protein>